<dbReference type="STRING" id="334819.W7MG17"/>
<keyword evidence="3" id="KW-1185">Reference proteome</keyword>
<sequence>MSKPSNVERSQWRTKCRQRLAEHINPADVRLKPSEEDPYRWQRSEDKEYLFEKHLSKLSVGPLMELYRGIGVHFKAIKPSREAVVQPSREIQDLKDEVARLKDGRSEVIRQVKAQIVKYKRENHDLRRLYHRQQRLLIRHRDVLEDLLKENVSLEQTFPYHR</sequence>
<proteinExistence type="predicted"/>
<dbReference type="EMBL" id="CM000584">
    <property type="protein sequence ID" value="EWG46564.1"/>
    <property type="molecule type" value="Genomic_DNA"/>
</dbReference>
<dbReference type="OrthoDB" id="5017668at2759"/>
<evidence type="ECO:0000313" key="3">
    <source>
        <dbReference type="Proteomes" id="UP000009096"/>
    </source>
</evidence>
<feature type="coiled-coil region" evidence="1">
    <location>
        <begin position="91"/>
        <end position="157"/>
    </location>
</feature>
<dbReference type="Proteomes" id="UP000009096">
    <property type="component" value="Chromosome 7"/>
</dbReference>
<protein>
    <submittedName>
        <fullName evidence="2">Uncharacterized protein</fullName>
    </submittedName>
</protein>
<dbReference type="GeneID" id="30072865"/>
<organism evidence="2 3">
    <name type="scientific">Gibberella moniliformis (strain M3125 / FGSC 7600)</name>
    <name type="common">Maize ear and stalk rot fungus</name>
    <name type="synonym">Fusarium verticillioides</name>
    <dbReference type="NCBI Taxonomy" id="334819"/>
    <lineage>
        <taxon>Eukaryota</taxon>
        <taxon>Fungi</taxon>
        <taxon>Dikarya</taxon>
        <taxon>Ascomycota</taxon>
        <taxon>Pezizomycotina</taxon>
        <taxon>Sordariomycetes</taxon>
        <taxon>Hypocreomycetidae</taxon>
        <taxon>Hypocreales</taxon>
        <taxon>Nectriaceae</taxon>
        <taxon>Fusarium</taxon>
        <taxon>Fusarium fujikuroi species complex</taxon>
    </lineage>
</organism>
<dbReference type="KEGG" id="fvr:FVEG_15989"/>
<evidence type="ECO:0000313" key="2">
    <source>
        <dbReference type="EMBL" id="EWG46564.1"/>
    </source>
</evidence>
<dbReference type="RefSeq" id="XP_018752755.1">
    <property type="nucleotide sequence ID" value="XM_018905217.1"/>
</dbReference>
<dbReference type="AlphaFoldDB" id="W7MG17"/>
<reference evidence="2 3" key="1">
    <citation type="journal article" date="2010" name="Nature">
        <title>Comparative genomics reveals mobile pathogenicity chromosomes in Fusarium.</title>
        <authorList>
            <person name="Ma L.J."/>
            <person name="van der Does H.C."/>
            <person name="Borkovich K.A."/>
            <person name="Coleman J.J."/>
            <person name="Daboussi M.J."/>
            <person name="Di Pietro A."/>
            <person name="Dufresne M."/>
            <person name="Freitag M."/>
            <person name="Grabherr M."/>
            <person name="Henrissat B."/>
            <person name="Houterman P.M."/>
            <person name="Kang S."/>
            <person name="Shim W.B."/>
            <person name="Woloshuk C."/>
            <person name="Xie X."/>
            <person name="Xu J.R."/>
            <person name="Antoniw J."/>
            <person name="Baker S.E."/>
            <person name="Bluhm B.H."/>
            <person name="Breakspear A."/>
            <person name="Brown D.W."/>
            <person name="Butchko R.A."/>
            <person name="Chapman S."/>
            <person name="Coulson R."/>
            <person name="Coutinho P.M."/>
            <person name="Danchin E.G."/>
            <person name="Diener A."/>
            <person name="Gale L.R."/>
            <person name="Gardiner D.M."/>
            <person name="Goff S."/>
            <person name="Hammond-Kosack K.E."/>
            <person name="Hilburn K."/>
            <person name="Hua-Van A."/>
            <person name="Jonkers W."/>
            <person name="Kazan K."/>
            <person name="Kodira C.D."/>
            <person name="Koehrsen M."/>
            <person name="Kumar L."/>
            <person name="Lee Y.H."/>
            <person name="Li L."/>
            <person name="Manners J.M."/>
            <person name="Miranda-Saavedra D."/>
            <person name="Mukherjee M."/>
            <person name="Park G."/>
            <person name="Park J."/>
            <person name="Park S.Y."/>
            <person name="Proctor R.H."/>
            <person name="Regev A."/>
            <person name="Ruiz-Roldan M.C."/>
            <person name="Sain D."/>
            <person name="Sakthikumar S."/>
            <person name="Sykes S."/>
            <person name="Schwartz D.C."/>
            <person name="Turgeon B.G."/>
            <person name="Wapinski I."/>
            <person name="Yoder O."/>
            <person name="Young S."/>
            <person name="Zeng Q."/>
            <person name="Zhou S."/>
            <person name="Galagan J."/>
            <person name="Cuomo C.A."/>
            <person name="Kistler H.C."/>
            <person name="Rep M."/>
        </authorList>
    </citation>
    <scope>NUCLEOTIDE SEQUENCE [LARGE SCALE GENOMIC DNA]</scope>
    <source>
        <strain evidence="3">M3125 / FGSC 7600</strain>
    </source>
</reference>
<dbReference type="EMBL" id="DS022249">
    <property type="protein sequence ID" value="EWG46564.1"/>
    <property type="molecule type" value="Genomic_DNA"/>
</dbReference>
<accession>W7MG17</accession>
<evidence type="ECO:0000256" key="1">
    <source>
        <dbReference type="SAM" id="Coils"/>
    </source>
</evidence>
<gene>
    <name evidence="2" type="ORF">FVEG_15989</name>
</gene>
<keyword evidence="1" id="KW-0175">Coiled coil</keyword>
<dbReference type="VEuPathDB" id="FungiDB:FVEG_15989"/>
<name>W7MG17_GIBM7</name>